<dbReference type="SUPFAM" id="SSF52540">
    <property type="entry name" value="P-loop containing nucleoside triphosphate hydrolases"/>
    <property type="match status" value="1"/>
</dbReference>
<dbReference type="GO" id="GO:0030253">
    <property type="term" value="P:protein secretion by the type I secretion system"/>
    <property type="evidence" value="ECO:0007669"/>
    <property type="project" value="InterPro"/>
</dbReference>
<keyword evidence="4" id="KW-0067">ATP-binding</keyword>
<dbReference type="InterPro" id="IPR036640">
    <property type="entry name" value="ABC1_TM_sf"/>
</dbReference>
<evidence type="ECO:0000259" key="10">
    <source>
        <dbReference type="PROSITE" id="PS50929"/>
    </source>
</evidence>
<dbReference type="PROSITE" id="PS50893">
    <property type="entry name" value="ABC_TRANSPORTER_2"/>
    <property type="match status" value="1"/>
</dbReference>
<dbReference type="AlphaFoldDB" id="A0A7W9AGU5"/>
<dbReference type="InterPro" id="IPR003439">
    <property type="entry name" value="ABC_transporter-like_ATP-bd"/>
</dbReference>
<comment type="subcellular location">
    <subcellularLocation>
        <location evidence="1">Cell membrane</location>
        <topology evidence="1">Multi-pass membrane protein</topology>
    </subcellularLocation>
</comment>
<evidence type="ECO:0000256" key="6">
    <source>
        <dbReference type="ARBA" id="ARBA00023136"/>
    </source>
</evidence>
<keyword evidence="5 8" id="KW-1133">Transmembrane helix</keyword>
<dbReference type="PROSITE" id="PS50929">
    <property type="entry name" value="ABC_TM1F"/>
    <property type="match status" value="1"/>
</dbReference>
<comment type="caution">
    <text evidence="11">The sequence shown here is derived from an EMBL/GenBank/DDBJ whole genome shotgun (WGS) entry which is preliminary data.</text>
</comment>
<keyword evidence="12" id="KW-1185">Reference proteome</keyword>
<dbReference type="PANTHER" id="PTHR24221:SF248">
    <property type="entry name" value="ABC TRANSPORTER TRANSMEMBRANE REGION"/>
    <property type="match status" value="1"/>
</dbReference>
<keyword evidence="2 8" id="KW-0812">Transmembrane</keyword>
<accession>A0A7W9AGU5</accession>
<keyword evidence="3" id="KW-0547">Nucleotide-binding</keyword>
<dbReference type="GO" id="GO:0030256">
    <property type="term" value="C:type I protein secretion system complex"/>
    <property type="evidence" value="ECO:0007669"/>
    <property type="project" value="InterPro"/>
</dbReference>
<evidence type="ECO:0000256" key="3">
    <source>
        <dbReference type="ARBA" id="ARBA00022741"/>
    </source>
</evidence>
<dbReference type="SUPFAM" id="SSF90123">
    <property type="entry name" value="ABC transporter transmembrane region"/>
    <property type="match status" value="1"/>
</dbReference>
<feature type="transmembrane region" description="Helical" evidence="8">
    <location>
        <begin position="203"/>
        <end position="222"/>
    </location>
</feature>
<evidence type="ECO:0000256" key="2">
    <source>
        <dbReference type="ARBA" id="ARBA00022692"/>
    </source>
</evidence>
<protein>
    <submittedName>
        <fullName evidence="11">PrtD family type I secretion system ABC transporter</fullName>
    </submittedName>
</protein>
<dbReference type="InterPro" id="IPR039421">
    <property type="entry name" value="Type_1_exporter"/>
</dbReference>
<dbReference type="GO" id="GO:0034040">
    <property type="term" value="F:ATPase-coupled lipid transmembrane transporter activity"/>
    <property type="evidence" value="ECO:0007669"/>
    <property type="project" value="TreeGrafter"/>
</dbReference>
<evidence type="ECO:0000256" key="5">
    <source>
        <dbReference type="ARBA" id="ARBA00022989"/>
    </source>
</evidence>
<dbReference type="GO" id="GO:0005524">
    <property type="term" value="F:ATP binding"/>
    <property type="evidence" value="ECO:0007669"/>
    <property type="project" value="UniProtKB-KW"/>
</dbReference>
<gene>
    <name evidence="11" type="ORF">FHS49_001471</name>
</gene>
<dbReference type="EMBL" id="JACIJC010000002">
    <property type="protein sequence ID" value="MBB5685463.1"/>
    <property type="molecule type" value="Genomic_DNA"/>
</dbReference>
<dbReference type="GO" id="GO:0016887">
    <property type="term" value="F:ATP hydrolysis activity"/>
    <property type="evidence" value="ECO:0007669"/>
    <property type="project" value="InterPro"/>
</dbReference>
<evidence type="ECO:0000259" key="9">
    <source>
        <dbReference type="PROSITE" id="PS50893"/>
    </source>
</evidence>
<dbReference type="GO" id="GO:0005886">
    <property type="term" value="C:plasma membrane"/>
    <property type="evidence" value="ECO:0007669"/>
    <property type="project" value="UniProtKB-SubCell"/>
</dbReference>
<dbReference type="PANTHER" id="PTHR24221">
    <property type="entry name" value="ATP-BINDING CASSETTE SUB-FAMILY B"/>
    <property type="match status" value="1"/>
</dbReference>
<reference evidence="11 12" key="1">
    <citation type="submission" date="2020-08" db="EMBL/GenBank/DDBJ databases">
        <title>Genomic Encyclopedia of Type Strains, Phase IV (KMG-IV): sequencing the most valuable type-strain genomes for metagenomic binning, comparative biology and taxonomic classification.</title>
        <authorList>
            <person name="Goeker M."/>
        </authorList>
    </citation>
    <scope>NUCLEOTIDE SEQUENCE [LARGE SCALE GENOMIC DNA]</scope>
    <source>
        <strain evidence="11 12">DSM 25079</strain>
    </source>
</reference>
<dbReference type="NCBIfam" id="TIGR01842">
    <property type="entry name" value="type_I_sec_PrtD"/>
    <property type="match status" value="1"/>
</dbReference>
<evidence type="ECO:0000256" key="1">
    <source>
        <dbReference type="ARBA" id="ARBA00004651"/>
    </source>
</evidence>
<dbReference type="Proteomes" id="UP000549617">
    <property type="component" value="Unassembled WGS sequence"/>
</dbReference>
<evidence type="ECO:0000313" key="11">
    <source>
        <dbReference type="EMBL" id="MBB5685463.1"/>
    </source>
</evidence>
<dbReference type="InterPro" id="IPR010128">
    <property type="entry name" value="ATPase_T1SS_PrtD-like"/>
</dbReference>
<evidence type="ECO:0000313" key="12">
    <source>
        <dbReference type="Proteomes" id="UP000549617"/>
    </source>
</evidence>
<dbReference type="Pfam" id="PF00005">
    <property type="entry name" value="ABC_tran"/>
    <property type="match status" value="1"/>
</dbReference>
<evidence type="ECO:0000256" key="7">
    <source>
        <dbReference type="SAM" id="MobiDB-lite"/>
    </source>
</evidence>
<evidence type="ECO:0000256" key="8">
    <source>
        <dbReference type="SAM" id="Phobius"/>
    </source>
</evidence>
<feature type="transmembrane region" description="Helical" evidence="8">
    <location>
        <begin position="101"/>
        <end position="130"/>
    </location>
</feature>
<evidence type="ECO:0000256" key="4">
    <source>
        <dbReference type="ARBA" id="ARBA00022840"/>
    </source>
</evidence>
<feature type="region of interest" description="Disordered" evidence="7">
    <location>
        <begin position="520"/>
        <end position="555"/>
    </location>
</feature>
<dbReference type="Gene3D" id="1.20.1560.10">
    <property type="entry name" value="ABC transporter type 1, transmembrane domain"/>
    <property type="match status" value="1"/>
</dbReference>
<sequence length="555" mass="60206">MQVFDRVLSSRSTDTLVFLSIAAALALATAAALDGIRSLILGRLADWAARRLAPDILVRSIERRLVEGNLRSELLRDLSQVRAFISGPGVPSLLDLPWMPIYLIVAFLVHPIIGFIALIGAIILFSMTLLNERLNGKDIRNAAGLSAVAMRDSDAIMRNAEVIDSLGMAPQVASRWSFGLSRELDLQEKIQRRSAAIMSGTRLIRALIQVVLYAAAAGLVLSNEMTGGAMMAGSIIVSRLLAPVEAVLVHWRSLLMVRENYSRMKRFFALPQLRSTQTELPAPRGALTVERLTLLLPGHPMPILRNVDFALPAGEHLAIVGPAASGKTTLSRALLGILRPQSGVVRLDGVDVSKWNRAEFGKYVGYLPQDVELFSGTVAENIARFTACEDSEIIRAARMAGCHSMILSLPDAYDTEIGEGGTLLSGGQRQQVGLARALFGRPRYVILDEPNSNLDVRGENALRLALERLKEARVTAIIVTHRQTIISQMDKLLVLESGAIKMFGPTDMVREAMRTGVMPARVPIPRPDGPSEPAADSPALESADAGDDDNEKEVA</sequence>
<feature type="domain" description="ABC transmembrane type-1" evidence="10">
    <location>
        <begin position="1"/>
        <end position="256"/>
    </location>
</feature>
<name>A0A7W9AGU5_9SPHN</name>
<dbReference type="Gene3D" id="3.40.50.300">
    <property type="entry name" value="P-loop containing nucleotide triphosphate hydrolases"/>
    <property type="match status" value="1"/>
</dbReference>
<dbReference type="InterPro" id="IPR027417">
    <property type="entry name" value="P-loop_NTPase"/>
</dbReference>
<dbReference type="GO" id="GO:0140359">
    <property type="term" value="F:ABC-type transporter activity"/>
    <property type="evidence" value="ECO:0007669"/>
    <property type="project" value="InterPro"/>
</dbReference>
<proteinExistence type="predicted"/>
<organism evidence="11 12">
    <name type="scientific">Sphingobium boeckii</name>
    <dbReference type="NCBI Taxonomy" id="1082345"/>
    <lineage>
        <taxon>Bacteria</taxon>
        <taxon>Pseudomonadati</taxon>
        <taxon>Pseudomonadota</taxon>
        <taxon>Alphaproteobacteria</taxon>
        <taxon>Sphingomonadales</taxon>
        <taxon>Sphingomonadaceae</taxon>
        <taxon>Sphingobium</taxon>
    </lineage>
</organism>
<dbReference type="InterPro" id="IPR003593">
    <property type="entry name" value="AAA+_ATPase"/>
</dbReference>
<feature type="compositionally biased region" description="Acidic residues" evidence="7">
    <location>
        <begin position="544"/>
        <end position="555"/>
    </location>
</feature>
<dbReference type="InterPro" id="IPR011527">
    <property type="entry name" value="ABC1_TM_dom"/>
</dbReference>
<feature type="domain" description="ABC transporter" evidence="9">
    <location>
        <begin position="287"/>
        <end position="522"/>
    </location>
</feature>
<dbReference type="SMART" id="SM00382">
    <property type="entry name" value="AAA"/>
    <property type="match status" value="1"/>
</dbReference>
<keyword evidence="6 8" id="KW-0472">Membrane</keyword>